<dbReference type="EMBL" id="BDUF01000059">
    <property type="protein sequence ID" value="GAX90567.1"/>
    <property type="molecule type" value="Genomic_DNA"/>
</dbReference>
<proteinExistence type="predicted"/>
<feature type="region of interest" description="Disordered" evidence="1">
    <location>
        <begin position="68"/>
        <end position="87"/>
    </location>
</feature>
<name>A0A292YHU9_9BACL</name>
<dbReference type="AlphaFoldDB" id="A0A292YHU9"/>
<feature type="region of interest" description="Disordered" evidence="1">
    <location>
        <begin position="146"/>
        <end position="176"/>
    </location>
</feature>
<accession>A0A292YHU9</accession>
<reference evidence="3" key="1">
    <citation type="submission" date="2017-07" db="EMBL/GenBank/DDBJ databases">
        <title>Draft genome sequence of Effusibacillus lacus strain skLN1.</title>
        <authorList>
            <person name="Watanabe M."/>
            <person name="Kojima H."/>
            <person name="Fukui M."/>
        </authorList>
    </citation>
    <scope>NUCLEOTIDE SEQUENCE [LARGE SCALE GENOMIC DNA]</scope>
    <source>
        <strain evidence="3">skLN1</strain>
    </source>
</reference>
<dbReference type="Proteomes" id="UP000217785">
    <property type="component" value="Unassembled WGS sequence"/>
</dbReference>
<keyword evidence="3" id="KW-1185">Reference proteome</keyword>
<protein>
    <submittedName>
        <fullName evidence="2">Uncharacterized protein</fullName>
    </submittedName>
</protein>
<organism evidence="2 3">
    <name type="scientific">Effusibacillus lacus</name>
    <dbReference type="NCBI Taxonomy" id="1348429"/>
    <lineage>
        <taxon>Bacteria</taxon>
        <taxon>Bacillati</taxon>
        <taxon>Bacillota</taxon>
        <taxon>Bacilli</taxon>
        <taxon>Bacillales</taxon>
        <taxon>Alicyclobacillaceae</taxon>
        <taxon>Effusibacillus</taxon>
    </lineage>
</organism>
<feature type="region of interest" description="Disordered" evidence="1">
    <location>
        <begin position="1"/>
        <end position="58"/>
    </location>
</feature>
<gene>
    <name evidence="2" type="ORF">EFBL_2194</name>
</gene>
<feature type="compositionally biased region" description="Basic residues" evidence="1">
    <location>
        <begin position="8"/>
        <end position="58"/>
    </location>
</feature>
<comment type="caution">
    <text evidence="2">The sequence shown here is derived from an EMBL/GenBank/DDBJ whole genome shotgun (WGS) entry which is preliminary data.</text>
</comment>
<evidence type="ECO:0000313" key="3">
    <source>
        <dbReference type="Proteomes" id="UP000217785"/>
    </source>
</evidence>
<evidence type="ECO:0000313" key="2">
    <source>
        <dbReference type="EMBL" id="GAX90567.1"/>
    </source>
</evidence>
<sequence length="176" mass="19544">MVGTKSRATVRKARAKGSVRKARAKGSVRKARARGSVRKARARGSVRKARARGSVRKARARDIVRKAKGRGSVRKAKGRGSVRKARARGSVPMWLMPKKPVQSLRRSLTIHVSITGMNVSPRSRNKALKEIKITVNRLGLKPIVITSRAKGTSPDRRNHKLQNSRKAPKQLKLKVR</sequence>
<evidence type="ECO:0000256" key="1">
    <source>
        <dbReference type="SAM" id="MobiDB-lite"/>
    </source>
</evidence>
<feature type="compositionally biased region" description="Basic residues" evidence="1">
    <location>
        <begin position="157"/>
        <end position="176"/>
    </location>
</feature>